<dbReference type="RefSeq" id="WP_249315271.1">
    <property type="nucleotide sequence ID" value="NZ_JACRSR010000001.1"/>
</dbReference>
<dbReference type="EMBL" id="JACRSR010000001">
    <property type="protein sequence ID" value="MBC8531163.1"/>
    <property type="molecule type" value="Genomic_DNA"/>
</dbReference>
<gene>
    <name evidence="2" type="primary">amaP</name>
    <name evidence="2" type="ORF">H8696_04790</name>
</gene>
<comment type="caution">
    <text evidence="2">The sequence shown here is derived from an EMBL/GenBank/DDBJ whole genome shotgun (WGS) entry which is preliminary data.</text>
</comment>
<evidence type="ECO:0000313" key="3">
    <source>
        <dbReference type="Proteomes" id="UP000623172"/>
    </source>
</evidence>
<accession>A0A926D4F7</accession>
<proteinExistence type="predicted"/>
<protein>
    <submittedName>
        <fullName evidence="2">Alkaline shock response membrane anchor protein AmaP</fullName>
    </submittedName>
</protein>
<reference evidence="2" key="1">
    <citation type="submission" date="2020-08" db="EMBL/GenBank/DDBJ databases">
        <title>Genome public.</title>
        <authorList>
            <person name="Liu C."/>
            <person name="Sun Q."/>
        </authorList>
    </citation>
    <scope>NUCLEOTIDE SEQUENCE</scope>
    <source>
        <strain evidence="2">NSJ-53</strain>
    </source>
</reference>
<sequence>MKMRIVDRILLTLLMLVVLALSVGLILLSVGAITVDGVGSTLAAMFNSNWVGSVIGCIVGVLLLAFAVKVLFVRARQSAYAPTVLIKATEIGTIRITLVALDQMVQNFAKSMPTVRNVKSTIISREDSASILLRVSVMPDAIVPEVTQNLQQGVKAHVEQHAGILVSDVQIVVETASVNPPRTGNNQPRVQ</sequence>
<name>A0A926D4F7_9FIRM</name>
<keyword evidence="3" id="KW-1185">Reference proteome</keyword>
<evidence type="ECO:0000313" key="2">
    <source>
        <dbReference type="EMBL" id="MBC8531163.1"/>
    </source>
</evidence>
<evidence type="ECO:0000256" key="1">
    <source>
        <dbReference type="SAM" id="Phobius"/>
    </source>
</evidence>
<dbReference type="AlphaFoldDB" id="A0A926D4F7"/>
<organism evidence="2 3">
    <name type="scientific">Gehongia tenuis</name>
    <dbReference type="NCBI Taxonomy" id="2763655"/>
    <lineage>
        <taxon>Bacteria</taxon>
        <taxon>Bacillati</taxon>
        <taxon>Bacillota</taxon>
        <taxon>Clostridia</taxon>
        <taxon>Christensenellales</taxon>
        <taxon>Christensenellaceae</taxon>
        <taxon>Gehongia</taxon>
    </lineage>
</organism>
<keyword evidence="1" id="KW-0472">Membrane</keyword>
<keyword evidence="1" id="KW-1133">Transmembrane helix</keyword>
<keyword evidence="1" id="KW-0812">Transmembrane</keyword>
<dbReference type="NCBIfam" id="NF033218">
    <property type="entry name" value="anchor_AmaP"/>
    <property type="match status" value="1"/>
</dbReference>
<dbReference type="Proteomes" id="UP000623172">
    <property type="component" value="Unassembled WGS sequence"/>
</dbReference>
<feature type="transmembrane region" description="Helical" evidence="1">
    <location>
        <begin position="48"/>
        <end position="72"/>
    </location>
</feature>